<reference evidence="2 3" key="1">
    <citation type="submission" date="2015-06" db="EMBL/GenBank/DDBJ databases">
        <authorList>
            <person name="Zeng Y."/>
            <person name="Huang Y."/>
        </authorList>
    </citation>
    <scope>NUCLEOTIDE SEQUENCE [LARGE SCALE GENOMIC DNA]</scope>
    <source>
        <strain evidence="2 3">PQ-2</strain>
    </source>
</reference>
<feature type="transmembrane region" description="Helical" evidence="1">
    <location>
        <begin position="64"/>
        <end position="85"/>
    </location>
</feature>
<keyword evidence="1" id="KW-0472">Membrane</keyword>
<name>A0A0G3XGH2_9SPHN</name>
<proteinExistence type="predicted"/>
<dbReference type="KEGG" id="cna:AB433_05065"/>
<sequence>MLLPSIQNLNAPGDGARKHSAKADYLIQIFAKSPGPHKDGGIQYLCARIFWSRFSKFLKHNSRLVALLNKIGVIGIITILLNFAWHRQRLRIS</sequence>
<protein>
    <submittedName>
        <fullName evidence="2">Uncharacterized protein</fullName>
    </submittedName>
</protein>
<dbReference type="EMBL" id="CP011770">
    <property type="protein sequence ID" value="AKM09493.1"/>
    <property type="molecule type" value="Genomic_DNA"/>
</dbReference>
<evidence type="ECO:0000313" key="3">
    <source>
        <dbReference type="Proteomes" id="UP000035287"/>
    </source>
</evidence>
<gene>
    <name evidence="2" type="ORF">AB433_05065</name>
</gene>
<evidence type="ECO:0000256" key="1">
    <source>
        <dbReference type="SAM" id="Phobius"/>
    </source>
</evidence>
<dbReference type="Proteomes" id="UP000035287">
    <property type="component" value="Chromosome"/>
</dbReference>
<keyword evidence="1" id="KW-1133">Transmembrane helix</keyword>
<organism evidence="2 3">
    <name type="scientific">Croceicoccus naphthovorans</name>
    <dbReference type="NCBI Taxonomy" id="1348774"/>
    <lineage>
        <taxon>Bacteria</taxon>
        <taxon>Pseudomonadati</taxon>
        <taxon>Pseudomonadota</taxon>
        <taxon>Alphaproteobacteria</taxon>
        <taxon>Sphingomonadales</taxon>
        <taxon>Erythrobacteraceae</taxon>
        <taxon>Croceicoccus</taxon>
    </lineage>
</organism>
<evidence type="ECO:0000313" key="2">
    <source>
        <dbReference type="EMBL" id="AKM09493.1"/>
    </source>
</evidence>
<dbReference type="AlphaFoldDB" id="A0A0G3XGH2"/>
<dbReference type="PATRIC" id="fig|1348774.3.peg.1063"/>
<keyword evidence="1" id="KW-0812">Transmembrane</keyword>
<keyword evidence="3" id="KW-1185">Reference proteome</keyword>
<accession>A0A0G3XGH2</accession>